<evidence type="ECO:0000313" key="3">
    <source>
        <dbReference type="Proteomes" id="UP000520814"/>
    </source>
</evidence>
<keyword evidence="2" id="KW-0328">Glycosyltransferase</keyword>
<dbReference type="EMBL" id="JACHGW010000002">
    <property type="protein sequence ID" value="MBB6049977.1"/>
    <property type="molecule type" value="Genomic_DNA"/>
</dbReference>
<dbReference type="CDD" id="cd00761">
    <property type="entry name" value="Glyco_tranf_GTA_type"/>
    <property type="match status" value="1"/>
</dbReference>
<keyword evidence="2" id="KW-0808">Transferase</keyword>
<organism evidence="2 3">
    <name type="scientific">Armatimonas rosea</name>
    <dbReference type="NCBI Taxonomy" id="685828"/>
    <lineage>
        <taxon>Bacteria</taxon>
        <taxon>Bacillati</taxon>
        <taxon>Armatimonadota</taxon>
        <taxon>Armatimonadia</taxon>
        <taxon>Armatimonadales</taxon>
        <taxon>Armatimonadaceae</taxon>
        <taxon>Armatimonas</taxon>
    </lineage>
</organism>
<proteinExistence type="predicted"/>
<dbReference type="PANTHER" id="PTHR43685:SF13">
    <property type="entry name" value="O ANTIGEN BIOSYNTHESIS RHAMNOSYLTRANSFERASE RFBN"/>
    <property type="match status" value="1"/>
</dbReference>
<gene>
    <name evidence="2" type="ORF">HNQ39_001768</name>
</gene>
<dbReference type="PANTHER" id="PTHR43685">
    <property type="entry name" value="GLYCOSYLTRANSFERASE"/>
    <property type="match status" value="1"/>
</dbReference>
<dbReference type="InterPro" id="IPR001173">
    <property type="entry name" value="Glyco_trans_2-like"/>
</dbReference>
<evidence type="ECO:0000259" key="1">
    <source>
        <dbReference type="Pfam" id="PF00535"/>
    </source>
</evidence>
<accession>A0A7W9SNP0</accession>
<dbReference type="InterPro" id="IPR029044">
    <property type="entry name" value="Nucleotide-diphossugar_trans"/>
</dbReference>
<dbReference type="AlphaFoldDB" id="A0A7W9SNP0"/>
<dbReference type="GO" id="GO:0044010">
    <property type="term" value="P:single-species biofilm formation"/>
    <property type="evidence" value="ECO:0007669"/>
    <property type="project" value="TreeGrafter"/>
</dbReference>
<sequence length="307" mass="34485">MNENRPKTTVVLRCKNNAWVIDRMLAALFSQTYQDFELLVVDSGSTDSTLQTVEQYPHRLIEVAPEDYIPGTVLNQAISQTDTPVVLFVNADCVLATPESLGNLVAAFDDPAVMAAFGRQVVRPEADTWVRRDYEQSFPEKGEAPPWITLSLPVAGMRRSAWEQQAFYTDAWGSEDSHWGVRARERGWKIAYVPDAVAMHSHNYTLKQLYGRRFIEGEADSFIYGGGDTIPKLVGRAVMDIVRDIPVMLRAHDASGLAWVLPRRAVCQWAYYVGRQHGARRQAEGSRDVKHGQQVVLARHESIRGKG</sequence>
<reference evidence="2 3" key="1">
    <citation type="submission" date="2020-08" db="EMBL/GenBank/DDBJ databases">
        <title>Genomic Encyclopedia of Type Strains, Phase IV (KMG-IV): sequencing the most valuable type-strain genomes for metagenomic binning, comparative biology and taxonomic classification.</title>
        <authorList>
            <person name="Goeker M."/>
        </authorList>
    </citation>
    <scope>NUCLEOTIDE SEQUENCE [LARGE SCALE GENOMIC DNA]</scope>
    <source>
        <strain evidence="2 3">DSM 23562</strain>
    </source>
</reference>
<name>A0A7W9SNP0_ARMRO</name>
<dbReference type="RefSeq" id="WP_184194067.1">
    <property type="nucleotide sequence ID" value="NZ_JACHGW010000002.1"/>
</dbReference>
<dbReference type="Gene3D" id="3.90.550.10">
    <property type="entry name" value="Spore Coat Polysaccharide Biosynthesis Protein SpsA, Chain A"/>
    <property type="match status" value="1"/>
</dbReference>
<dbReference type="EC" id="2.4.1.-" evidence="2"/>
<protein>
    <submittedName>
        <fullName evidence="2">Rhamnosyltransferase</fullName>
        <ecNumber evidence="2">2.4.1.-</ecNumber>
    </submittedName>
</protein>
<comment type="caution">
    <text evidence="2">The sequence shown here is derived from an EMBL/GenBank/DDBJ whole genome shotgun (WGS) entry which is preliminary data.</text>
</comment>
<dbReference type="GO" id="GO:0016757">
    <property type="term" value="F:glycosyltransferase activity"/>
    <property type="evidence" value="ECO:0007669"/>
    <property type="project" value="UniProtKB-KW"/>
</dbReference>
<dbReference type="Proteomes" id="UP000520814">
    <property type="component" value="Unassembled WGS sequence"/>
</dbReference>
<dbReference type="InterPro" id="IPR050834">
    <property type="entry name" value="Glycosyltransf_2"/>
</dbReference>
<keyword evidence="3" id="KW-1185">Reference proteome</keyword>
<dbReference type="SUPFAM" id="SSF53448">
    <property type="entry name" value="Nucleotide-diphospho-sugar transferases"/>
    <property type="match status" value="1"/>
</dbReference>
<evidence type="ECO:0000313" key="2">
    <source>
        <dbReference type="EMBL" id="MBB6049977.1"/>
    </source>
</evidence>
<dbReference type="Pfam" id="PF00535">
    <property type="entry name" value="Glycos_transf_2"/>
    <property type="match status" value="1"/>
</dbReference>
<feature type="domain" description="Glycosyltransferase 2-like" evidence="1">
    <location>
        <begin position="9"/>
        <end position="134"/>
    </location>
</feature>